<gene>
    <name evidence="2" type="ORF">AFUS01_LOCUS30455</name>
</gene>
<dbReference type="AlphaFoldDB" id="A0A8J2PMF2"/>
<evidence type="ECO:0000313" key="2">
    <source>
        <dbReference type="EMBL" id="CAG7820045.1"/>
    </source>
</evidence>
<protein>
    <submittedName>
        <fullName evidence="2">Uncharacterized protein</fullName>
    </submittedName>
</protein>
<evidence type="ECO:0000313" key="3">
    <source>
        <dbReference type="Proteomes" id="UP000708208"/>
    </source>
</evidence>
<feature type="compositionally biased region" description="Acidic residues" evidence="1">
    <location>
        <begin position="1"/>
        <end position="18"/>
    </location>
</feature>
<proteinExistence type="predicted"/>
<reference evidence="2" key="1">
    <citation type="submission" date="2021-06" db="EMBL/GenBank/DDBJ databases">
        <authorList>
            <person name="Hodson N. C."/>
            <person name="Mongue J. A."/>
            <person name="Jaron S. K."/>
        </authorList>
    </citation>
    <scope>NUCLEOTIDE SEQUENCE</scope>
</reference>
<keyword evidence="3" id="KW-1185">Reference proteome</keyword>
<evidence type="ECO:0000256" key="1">
    <source>
        <dbReference type="SAM" id="MobiDB-lite"/>
    </source>
</evidence>
<feature type="region of interest" description="Disordered" evidence="1">
    <location>
        <begin position="1"/>
        <end position="21"/>
    </location>
</feature>
<sequence length="40" mass="4762">RKDGDIYDDSDVDEEGDYDENRKSNMVEYVEDSFEMFSCN</sequence>
<accession>A0A8J2PMF2</accession>
<dbReference type="EMBL" id="CAJVCH010467821">
    <property type="protein sequence ID" value="CAG7820045.1"/>
    <property type="molecule type" value="Genomic_DNA"/>
</dbReference>
<name>A0A8J2PMF2_9HEXA</name>
<dbReference type="Proteomes" id="UP000708208">
    <property type="component" value="Unassembled WGS sequence"/>
</dbReference>
<comment type="caution">
    <text evidence="2">The sequence shown here is derived from an EMBL/GenBank/DDBJ whole genome shotgun (WGS) entry which is preliminary data.</text>
</comment>
<feature type="non-terminal residue" evidence="2">
    <location>
        <position position="1"/>
    </location>
</feature>
<organism evidence="2 3">
    <name type="scientific">Allacma fusca</name>
    <dbReference type="NCBI Taxonomy" id="39272"/>
    <lineage>
        <taxon>Eukaryota</taxon>
        <taxon>Metazoa</taxon>
        <taxon>Ecdysozoa</taxon>
        <taxon>Arthropoda</taxon>
        <taxon>Hexapoda</taxon>
        <taxon>Collembola</taxon>
        <taxon>Symphypleona</taxon>
        <taxon>Sminthuridae</taxon>
        <taxon>Allacma</taxon>
    </lineage>
</organism>